<dbReference type="PRINTS" id="PR00765">
    <property type="entry name" value="CRBOXYPTASEA"/>
</dbReference>
<evidence type="ECO:0000256" key="10">
    <source>
        <dbReference type="ARBA" id="ARBA00022801"/>
    </source>
</evidence>
<dbReference type="SUPFAM" id="SSF53187">
    <property type="entry name" value="Zn-dependent exopeptidases"/>
    <property type="match status" value="1"/>
</dbReference>
<evidence type="ECO:0000256" key="4">
    <source>
        <dbReference type="ARBA" id="ARBA00005988"/>
    </source>
</evidence>
<keyword evidence="5" id="KW-0964">Secreted</keyword>
<dbReference type="SMART" id="SM00631">
    <property type="entry name" value="Zn_pept"/>
    <property type="match status" value="1"/>
</dbReference>
<dbReference type="PROSITE" id="PS52035">
    <property type="entry name" value="PEPTIDASE_M14"/>
    <property type="match status" value="1"/>
</dbReference>
<comment type="caution">
    <text evidence="25">The sequence shown here is derived from an EMBL/GenBank/DDBJ whole genome shotgun (WGS) entry which is preliminary data.</text>
</comment>
<evidence type="ECO:0000256" key="14">
    <source>
        <dbReference type="ARBA" id="ARBA00023180"/>
    </source>
</evidence>
<evidence type="ECO:0000256" key="6">
    <source>
        <dbReference type="ARBA" id="ARBA00022645"/>
    </source>
</evidence>
<keyword evidence="12" id="KW-0482">Metalloprotease</keyword>
<dbReference type="PANTHER" id="PTHR11532:SF92">
    <property type="entry name" value="CARBOXYPEPTIDASE E"/>
    <property type="match status" value="1"/>
</dbReference>
<dbReference type="GO" id="GO:0030658">
    <property type="term" value="C:transport vesicle membrane"/>
    <property type="evidence" value="ECO:0007669"/>
    <property type="project" value="UniProtKB-SubCell"/>
</dbReference>
<evidence type="ECO:0000256" key="20">
    <source>
        <dbReference type="ARBA" id="ARBA00031745"/>
    </source>
</evidence>
<feature type="active site" description="Proton donor/acceptor" evidence="22">
    <location>
        <position position="316"/>
    </location>
</feature>
<dbReference type="GO" id="GO:0023052">
    <property type="term" value="P:signaling"/>
    <property type="evidence" value="ECO:0007669"/>
    <property type="project" value="UniProtKB-ARBA"/>
</dbReference>
<keyword evidence="11" id="KW-0862">Zinc</keyword>
<dbReference type="GO" id="GO:0005615">
    <property type="term" value="C:extracellular space"/>
    <property type="evidence" value="ECO:0007669"/>
    <property type="project" value="TreeGrafter"/>
</dbReference>
<keyword evidence="15" id="KW-0968">Cytoplasmic vesicle</keyword>
<dbReference type="PANTHER" id="PTHR11532">
    <property type="entry name" value="PROTEASE M14 CARBOXYPEPTIDASE"/>
    <property type="match status" value="1"/>
</dbReference>
<dbReference type="InterPro" id="IPR050753">
    <property type="entry name" value="Peptidase_M14_domain"/>
</dbReference>
<dbReference type="InterPro" id="IPR057247">
    <property type="entry name" value="CARBOXYPEPT_ZN_2"/>
</dbReference>
<keyword evidence="13" id="KW-0472">Membrane</keyword>
<evidence type="ECO:0000256" key="8">
    <source>
        <dbReference type="ARBA" id="ARBA00022723"/>
    </source>
</evidence>
<evidence type="ECO:0000256" key="5">
    <source>
        <dbReference type="ARBA" id="ARBA00022525"/>
    </source>
</evidence>
<keyword evidence="7" id="KW-0645">Protease</keyword>
<evidence type="ECO:0000256" key="13">
    <source>
        <dbReference type="ARBA" id="ARBA00023136"/>
    </source>
</evidence>
<accession>A0A8J7P7Z6</accession>
<feature type="signal peptide" evidence="23">
    <location>
        <begin position="1"/>
        <end position="20"/>
    </location>
</feature>
<evidence type="ECO:0000256" key="22">
    <source>
        <dbReference type="PROSITE-ProRule" id="PRU01379"/>
    </source>
</evidence>
<comment type="similarity">
    <text evidence="4 22">Belongs to the peptidase M14 family.</text>
</comment>
<comment type="cofactor">
    <cofactor evidence="1">
        <name>Zn(2+)</name>
        <dbReference type="ChEBI" id="CHEBI:29105"/>
    </cofactor>
</comment>
<evidence type="ECO:0000256" key="11">
    <source>
        <dbReference type="ARBA" id="ARBA00022833"/>
    </source>
</evidence>
<comment type="catalytic activity">
    <reaction evidence="16">
        <text>Release of C-terminal arginine or lysine residues from polypeptides.</text>
        <dbReference type="EC" id="3.4.17.10"/>
    </reaction>
</comment>
<dbReference type="GO" id="GO:0008104">
    <property type="term" value="P:intracellular protein localization"/>
    <property type="evidence" value="ECO:0007669"/>
    <property type="project" value="UniProtKB-ARBA"/>
</dbReference>
<evidence type="ECO:0000256" key="15">
    <source>
        <dbReference type="ARBA" id="ARBA00023329"/>
    </source>
</evidence>
<keyword evidence="9 23" id="KW-0732">Signal</keyword>
<dbReference type="CDD" id="cd11308">
    <property type="entry name" value="Peptidase_M14NE-CP-C_like"/>
    <property type="match status" value="1"/>
</dbReference>
<dbReference type="GO" id="GO:0006518">
    <property type="term" value="P:peptide metabolic process"/>
    <property type="evidence" value="ECO:0007669"/>
    <property type="project" value="TreeGrafter"/>
</dbReference>
<keyword evidence="8" id="KW-0479">Metal-binding</keyword>
<feature type="domain" description="Peptidase M14" evidence="24">
    <location>
        <begin position="27"/>
        <end position="346"/>
    </location>
</feature>
<dbReference type="GO" id="GO:0004181">
    <property type="term" value="F:metallocarboxypeptidase activity"/>
    <property type="evidence" value="ECO:0007669"/>
    <property type="project" value="UniProtKB-EC"/>
</dbReference>
<name>A0A8J7P7Z6_ATRSP</name>
<evidence type="ECO:0000256" key="19">
    <source>
        <dbReference type="ARBA" id="ARBA00031341"/>
    </source>
</evidence>
<feature type="chain" id="PRO_5035172010" description="Carboxypeptidase E" evidence="23">
    <location>
        <begin position="21"/>
        <end position="450"/>
    </location>
</feature>
<dbReference type="EC" id="3.4.17.10" evidence="17"/>
<dbReference type="InterPro" id="IPR057246">
    <property type="entry name" value="CARBOXYPEPT_ZN_1"/>
</dbReference>
<feature type="non-terminal residue" evidence="25">
    <location>
        <position position="1"/>
    </location>
</feature>
<dbReference type="PROSITE" id="PS00132">
    <property type="entry name" value="CARBOXYPEPT_ZN_1"/>
    <property type="match status" value="1"/>
</dbReference>
<evidence type="ECO:0000256" key="21">
    <source>
        <dbReference type="ARBA" id="ARBA00032488"/>
    </source>
</evidence>
<dbReference type="InterPro" id="IPR008969">
    <property type="entry name" value="CarboxyPept-like_regulatory"/>
</dbReference>
<evidence type="ECO:0000313" key="25">
    <source>
        <dbReference type="EMBL" id="MBN3324331.1"/>
    </source>
</evidence>
<dbReference type="FunFam" id="2.60.40.1120:FF:000004">
    <property type="entry name" value="Carboxypeptidase E"/>
    <property type="match status" value="1"/>
</dbReference>
<evidence type="ECO:0000256" key="18">
    <source>
        <dbReference type="ARBA" id="ARBA00024081"/>
    </source>
</evidence>
<dbReference type="PROSITE" id="PS00133">
    <property type="entry name" value="CARBOXYPEPT_ZN_2"/>
    <property type="match status" value="1"/>
</dbReference>
<dbReference type="Pfam" id="PF13620">
    <property type="entry name" value="CarboxypepD_reg"/>
    <property type="match status" value="1"/>
</dbReference>
<keyword evidence="10" id="KW-0378">Hydrolase</keyword>
<proteinExistence type="inferred from homology"/>
<dbReference type="FunFam" id="3.40.630.10:FF:000013">
    <property type="entry name" value="carboxypeptidase N catalytic chain"/>
    <property type="match status" value="1"/>
</dbReference>
<sequence>MKAAFIGLVLLIPCFEYLGAKEALSFTYHRYPQLRQALVSAWLQCPQITRLYSIGKSSQGRQLLVIEISDRPGVHEPGEPEMKLVGNMHGNEAVGRELLVYLAQYLCDEYQRGNNTILNLIQSTRIHILPSMNPDGFELAASQRGSVKDWLLGRANGQGIDLNRNFPDLDKIAYLNERSGGPNHHLLQDIKNRVKENSKLAPETKAVIKWIMQIPFVMSANLHGGDIVANYPYDETRTGVDKQYTPCPDDAMFKSLAHAYASHNPVMSNPHRRPCDMEGDDRFINGTTNGAAWYSVPGGMQDFNYLSTNCFEITVELSCEKFPPASHLRKYWLDNKASLINYIQQVHRGIKGFVTDSEGNPIANATISVKGIDHDITTAEDGDYWRLLVPGEYQVTASSPSYESVTRKVIVPHNPAQKVDFRLKALQQKNNEEQQELERWWKMMSETLNF</sequence>
<dbReference type="Gene3D" id="2.60.40.1120">
    <property type="entry name" value="Carboxypeptidase-like, regulatory domain"/>
    <property type="match status" value="1"/>
</dbReference>
<dbReference type="Gene3D" id="3.40.630.10">
    <property type="entry name" value="Zn peptidases"/>
    <property type="match status" value="1"/>
</dbReference>
<dbReference type="GO" id="GO:0007154">
    <property type="term" value="P:cell communication"/>
    <property type="evidence" value="ECO:0007669"/>
    <property type="project" value="UniProtKB-ARBA"/>
</dbReference>
<evidence type="ECO:0000256" key="9">
    <source>
        <dbReference type="ARBA" id="ARBA00022729"/>
    </source>
</evidence>
<feature type="non-terminal residue" evidence="25">
    <location>
        <position position="450"/>
    </location>
</feature>
<dbReference type="Pfam" id="PF00246">
    <property type="entry name" value="Peptidase_M14"/>
    <property type="match status" value="1"/>
</dbReference>
<dbReference type="GO" id="GO:0008270">
    <property type="term" value="F:zinc ion binding"/>
    <property type="evidence" value="ECO:0007669"/>
    <property type="project" value="InterPro"/>
</dbReference>
<keyword evidence="26" id="KW-1185">Reference proteome</keyword>
<evidence type="ECO:0000259" key="24">
    <source>
        <dbReference type="PROSITE" id="PS52035"/>
    </source>
</evidence>
<dbReference type="GO" id="GO:0016485">
    <property type="term" value="P:protein processing"/>
    <property type="evidence" value="ECO:0007669"/>
    <property type="project" value="TreeGrafter"/>
</dbReference>
<dbReference type="EMBL" id="JAAWVO010070603">
    <property type="protein sequence ID" value="MBN3324331.1"/>
    <property type="molecule type" value="Genomic_DNA"/>
</dbReference>
<keyword evidence="6 25" id="KW-0121">Carboxypeptidase</keyword>
<evidence type="ECO:0000256" key="23">
    <source>
        <dbReference type="SAM" id="SignalP"/>
    </source>
</evidence>
<evidence type="ECO:0000313" key="26">
    <source>
        <dbReference type="Proteomes" id="UP000736164"/>
    </source>
</evidence>
<comment type="subcellular location">
    <subcellularLocation>
        <location evidence="2">Cytoplasmic vesicle</location>
        <location evidence="2">Secretory vesicle membrane</location>
        <topology evidence="2">Peripheral membrane protein</topology>
    </subcellularLocation>
    <subcellularLocation>
        <location evidence="3">Secreted</location>
    </subcellularLocation>
</comment>
<dbReference type="SUPFAM" id="SSF49464">
    <property type="entry name" value="Carboxypeptidase regulatory domain-like"/>
    <property type="match status" value="1"/>
</dbReference>
<evidence type="ECO:0000256" key="1">
    <source>
        <dbReference type="ARBA" id="ARBA00001947"/>
    </source>
</evidence>
<evidence type="ECO:0000256" key="3">
    <source>
        <dbReference type="ARBA" id="ARBA00004613"/>
    </source>
</evidence>
<evidence type="ECO:0000256" key="16">
    <source>
        <dbReference type="ARBA" id="ARBA00023961"/>
    </source>
</evidence>
<reference evidence="25" key="1">
    <citation type="journal article" date="2021" name="Cell">
        <title>Tracing the genetic footprints of vertebrate landing in non-teleost ray-finned fishes.</title>
        <authorList>
            <person name="Bi X."/>
            <person name="Wang K."/>
            <person name="Yang L."/>
            <person name="Pan H."/>
            <person name="Jiang H."/>
            <person name="Wei Q."/>
            <person name="Fang M."/>
            <person name="Yu H."/>
            <person name="Zhu C."/>
            <person name="Cai Y."/>
            <person name="He Y."/>
            <person name="Gan X."/>
            <person name="Zeng H."/>
            <person name="Yu D."/>
            <person name="Zhu Y."/>
            <person name="Jiang H."/>
            <person name="Qiu Q."/>
            <person name="Yang H."/>
            <person name="Zhang Y.E."/>
            <person name="Wang W."/>
            <person name="Zhu M."/>
            <person name="He S."/>
            <person name="Zhang G."/>
        </authorList>
    </citation>
    <scope>NUCLEOTIDE SEQUENCE</scope>
    <source>
        <strain evidence="25">Allg_001</strain>
    </source>
</reference>
<dbReference type="AlphaFoldDB" id="A0A8J7P7Z6"/>
<gene>
    <name evidence="25" type="primary">Cpe_1</name>
    <name evidence="25" type="ORF">GTO95_0012830</name>
</gene>
<evidence type="ECO:0000256" key="2">
    <source>
        <dbReference type="ARBA" id="ARBA00004268"/>
    </source>
</evidence>
<evidence type="ECO:0000256" key="17">
    <source>
        <dbReference type="ARBA" id="ARBA00024064"/>
    </source>
</evidence>
<dbReference type="Proteomes" id="UP000736164">
    <property type="component" value="Unassembled WGS sequence"/>
</dbReference>
<evidence type="ECO:0000256" key="12">
    <source>
        <dbReference type="ARBA" id="ARBA00023049"/>
    </source>
</evidence>
<organism evidence="25 26">
    <name type="scientific">Atractosteus spatula</name>
    <name type="common">Alligator gar</name>
    <name type="synonym">Lepisosteus spatula</name>
    <dbReference type="NCBI Taxonomy" id="7917"/>
    <lineage>
        <taxon>Eukaryota</taxon>
        <taxon>Metazoa</taxon>
        <taxon>Chordata</taxon>
        <taxon>Craniata</taxon>
        <taxon>Vertebrata</taxon>
        <taxon>Euteleostomi</taxon>
        <taxon>Actinopterygii</taxon>
        <taxon>Neopterygii</taxon>
        <taxon>Holostei</taxon>
        <taxon>Semionotiformes</taxon>
        <taxon>Lepisosteidae</taxon>
        <taxon>Atractosteus</taxon>
    </lineage>
</organism>
<dbReference type="InterPro" id="IPR000834">
    <property type="entry name" value="Peptidase_M14"/>
</dbReference>
<keyword evidence="14" id="KW-0325">Glycoprotein</keyword>
<protein>
    <recommendedName>
        <fullName evidence="18">Carboxypeptidase E</fullName>
        <ecNumber evidence="17">3.4.17.10</ecNumber>
    </recommendedName>
    <alternativeName>
        <fullName evidence="19">Carboxypeptidase H</fullName>
    </alternativeName>
    <alternativeName>
        <fullName evidence="21">Enkephalin convertase</fullName>
    </alternativeName>
    <alternativeName>
        <fullName evidence="20">Prohormone-processing carboxypeptidase</fullName>
    </alternativeName>
</protein>
<evidence type="ECO:0000256" key="7">
    <source>
        <dbReference type="ARBA" id="ARBA00022670"/>
    </source>
</evidence>